<keyword evidence="1" id="KW-0418">Kinase</keyword>
<name>A0ABV3JWN7_STRON</name>
<evidence type="ECO:0000313" key="2">
    <source>
        <dbReference type="Proteomes" id="UP001552594"/>
    </source>
</evidence>
<dbReference type="Proteomes" id="UP001552594">
    <property type="component" value="Unassembled WGS sequence"/>
</dbReference>
<keyword evidence="2" id="KW-1185">Reference proteome</keyword>
<reference evidence="1 2" key="1">
    <citation type="submission" date="2024-06" db="EMBL/GenBank/DDBJ databases">
        <title>The Natural Products Discovery Center: Release of the First 8490 Sequenced Strains for Exploring Actinobacteria Biosynthetic Diversity.</title>
        <authorList>
            <person name="Kalkreuter E."/>
            <person name="Kautsar S.A."/>
            <person name="Yang D."/>
            <person name="Bader C.D."/>
            <person name="Teijaro C.N."/>
            <person name="Fluegel L."/>
            <person name="Davis C.M."/>
            <person name="Simpson J.R."/>
            <person name="Lauterbach L."/>
            <person name="Steele A.D."/>
            <person name="Gui C."/>
            <person name="Meng S."/>
            <person name="Li G."/>
            <person name="Viehrig K."/>
            <person name="Ye F."/>
            <person name="Su P."/>
            <person name="Kiefer A.F."/>
            <person name="Nichols A."/>
            <person name="Cepeda A.J."/>
            <person name="Yan W."/>
            <person name="Fan B."/>
            <person name="Jiang Y."/>
            <person name="Adhikari A."/>
            <person name="Zheng C.-J."/>
            <person name="Schuster L."/>
            <person name="Cowan T.M."/>
            <person name="Smanski M.J."/>
            <person name="Chevrette M.G."/>
            <person name="De Carvalho L.P.S."/>
            <person name="Shen B."/>
        </authorList>
    </citation>
    <scope>NUCLEOTIDE SEQUENCE [LARGE SCALE GENOMIC DNA]</scope>
    <source>
        <strain evidence="1 2">NPDC052347</strain>
    </source>
</reference>
<dbReference type="GO" id="GO:0016301">
    <property type="term" value="F:kinase activity"/>
    <property type="evidence" value="ECO:0007669"/>
    <property type="project" value="UniProtKB-KW"/>
</dbReference>
<dbReference type="SUPFAM" id="SSF53474">
    <property type="entry name" value="alpha/beta-Hydrolases"/>
    <property type="match status" value="1"/>
</dbReference>
<protein>
    <submittedName>
        <fullName evidence="1">Serine-threonine protein kinase</fullName>
    </submittedName>
</protein>
<accession>A0ABV3JWN7</accession>
<keyword evidence="1" id="KW-0808">Transferase</keyword>
<dbReference type="RefSeq" id="WP_109284366.1">
    <property type="nucleotide sequence ID" value="NZ_JBFAUK010000007.1"/>
</dbReference>
<comment type="caution">
    <text evidence="1">The sequence shown here is derived from an EMBL/GenBank/DDBJ whole genome shotgun (WGS) entry which is preliminary data.</text>
</comment>
<dbReference type="EMBL" id="JBFAUK010000007">
    <property type="protein sequence ID" value="MEV5507308.1"/>
    <property type="molecule type" value="Genomic_DNA"/>
</dbReference>
<dbReference type="InterPro" id="IPR029058">
    <property type="entry name" value="AB_hydrolase_fold"/>
</dbReference>
<evidence type="ECO:0000313" key="1">
    <source>
        <dbReference type="EMBL" id="MEV5507308.1"/>
    </source>
</evidence>
<proteinExistence type="predicted"/>
<organism evidence="1 2">
    <name type="scientific">Streptomyces orinoci</name>
    <name type="common">Streptoverticillium orinoci</name>
    <dbReference type="NCBI Taxonomy" id="67339"/>
    <lineage>
        <taxon>Bacteria</taxon>
        <taxon>Bacillati</taxon>
        <taxon>Actinomycetota</taxon>
        <taxon>Actinomycetes</taxon>
        <taxon>Kitasatosporales</taxon>
        <taxon>Streptomycetaceae</taxon>
        <taxon>Streptomyces</taxon>
    </lineage>
</organism>
<gene>
    <name evidence="1" type="ORF">AB0L16_12630</name>
</gene>
<sequence length="423" mass="44545">MTDIGVQPYWELAFDKDGHIDPRGRDALLRGAVERDLTDLVVFSHGWNNDHRTATTLYTAFFAPFPALLSHATAGVRVGCTGVLWPSMRFTDEPVPAFPAQSVAGPGPGLSPETRQALAMVFPGQEAVLDRITGLLRTRPQQPAALAEFLTLVRTLTGGTPQGVQDTECDPLEAAVFRQDPAAVCERLADALEATGASVAELFGGLGSRVWGGALEALRQATYWEMKRRAGVVGRQGLGPALNTLARAIPALRIHLAGHSFGARLVSFALPALAPGNDSIRSVTLLQAAFSHYAFTPRLPFAPDRAGVLSGSPDRVRGPLVCCHSRHDLALAVLYPVVSDLADEDSSLLVPDQARWGALGHDGIRALDGCRDTGMGGALPGTGCVNVDVSDVVRHGGPPAGAHSDICHPELARLILAAGGLVG</sequence>